<dbReference type="Gene3D" id="2.102.10.10">
    <property type="entry name" value="Rieske [2Fe-2S] iron-sulphur domain"/>
    <property type="match status" value="1"/>
</dbReference>
<dbReference type="KEGG" id="mgor:H0P51_05885"/>
<evidence type="ECO:0000259" key="11">
    <source>
        <dbReference type="PROSITE" id="PS51296"/>
    </source>
</evidence>
<dbReference type="CDD" id="cd03469">
    <property type="entry name" value="Rieske_RO_Alpha_N"/>
    <property type="match status" value="1"/>
</dbReference>
<keyword evidence="8" id="KW-0753">Steroid metabolism</keyword>
<evidence type="ECO:0000313" key="12">
    <source>
        <dbReference type="EMBL" id="QLL08468.1"/>
    </source>
</evidence>
<dbReference type="Pfam" id="PF19298">
    <property type="entry name" value="KshA_C"/>
    <property type="match status" value="1"/>
</dbReference>
<name>A0A7D6DZU8_9MYCO</name>
<keyword evidence="3" id="KW-0479">Metal-binding</keyword>
<dbReference type="PANTHER" id="PTHR21266">
    <property type="entry name" value="IRON-SULFUR DOMAIN CONTAINING PROTEIN"/>
    <property type="match status" value="1"/>
</dbReference>
<proteinExistence type="predicted"/>
<dbReference type="GO" id="GO:0005737">
    <property type="term" value="C:cytoplasm"/>
    <property type="evidence" value="ECO:0007669"/>
    <property type="project" value="TreeGrafter"/>
</dbReference>
<sequence length="340" mass="38070">MLTAAKKSITAHPNSWYAVARSKDIPSGSRRVIHVLSREILLFRTNTGSLSAFDPFCPHLGAHIGKSGRVVDDTLQCGFHGWKFRADGSCAEIPYARRIPPKARLTSYPVYESHGLVFLYYHADRTAPSGVPSLPQLDAINPAISTWKTRRWHLRRLRSQLIDVNENVADPVHFQYVHGGQAVTRCELLDDEETFHTRVDFGLSFLGFNLTTVVDTILYEPGIFVNHTTYPSGQVLVVGGTTPIDEEHCQTLVKVLVPRSKSLHAFALSSIAAWRVGRAIGEDTEMFFSKVFRDHPLLCEEDRALARYRHWHSRYVSKKTDPPKEQSKIPAGAVVADSAV</sequence>
<dbReference type="InterPro" id="IPR036922">
    <property type="entry name" value="Rieske_2Fe-2S_sf"/>
</dbReference>
<dbReference type="GO" id="GO:0046872">
    <property type="term" value="F:metal ion binding"/>
    <property type="evidence" value="ECO:0007669"/>
    <property type="project" value="UniProtKB-KW"/>
</dbReference>
<dbReference type="InterPro" id="IPR017941">
    <property type="entry name" value="Rieske_2Fe-2S"/>
</dbReference>
<keyword evidence="7" id="KW-0411">Iron-sulfur</keyword>
<evidence type="ECO:0000256" key="7">
    <source>
        <dbReference type="ARBA" id="ARBA00023014"/>
    </source>
</evidence>
<evidence type="ECO:0000256" key="5">
    <source>
        <dbReference type="ARBA" id="ARBA00023002"/>
    </source>
</evidence>
<keyword evidence="6" id="KW-0408">Iron</keyword>
<evidence type="ECO:0000256" key="10">
    <source>
        <dbReference type="ARBA" id="ARBA00046982"/>
    </source>
</evidence>
<dbReference type="GO" id="GO:0051537">
    <property type="term" value="F:2 iron, 2 sulfur cluster binding"/>
    <property type="evidence" value="ECO:0007669"/>
    <property type="project" value="UniProtKB-KW"/>
</dbReference>
<comment type="cofactor">
    <cofactor evidence="1">
        <name>Fe cation</name>
        <dbReference type="ChEBI" id="CHEBI:24875"/>
    </cofactor>
</comment>
<dbReference type="Pfam" id="PF00355">
    <property type="entry name" value="Rieske"/>
    <property type="match status" value="1"/>
</dbReference>
<dbReference type="PANTHER" id="PTHR21266:SF60">
    <property type="entry name" value="3-KETOSTEROID-9-ALPHA-MONOOXYGENASE, OXYGENASE COMPONENT"/>
    <property type="match status" value="1"/>
</dbReference>
<dbReference type="GO" id="GO:0008203">
    <property type="term" value="P:cholesterol metabolic process"/>
    <property type="evidence" value="ECO:0007669"/>
    <property type="project" value="InterPro"/>
</dbReference>
<dbReference type="PROSITE" id="PS51296">
    <property type="entry name" value="RIESKE"/>
    <property type="match status" value="1"/>
</dbReference>
<reference evidence="12" key="1">
    <citation type="submission" date="2020-07" db="EMBL/GenBank/DDBJ databases">
        <title>Description of Mycobacterium gordonae subsp. intergordonae subsp.nov. and Mycobacterium gordonae subsp. gordonae subsp. nov.</title>
        <authorList>
            <person name="Huang H."/>
        </authorList>
    </citation>
    <scope>NUCLEOTIDE SEQUENCE [LARGE SCALE GENOMIC DNA]</scope>
    <source>
        <strain evidence="12">24T</strain>
    </source>
</reference>
<keyword evidence="13" id="KW-1185">Reference proteome</keyword>
<evidence type="ECO:0000256" key="1">
    <source>
        <dbReference type="ARBA" id="ARBA00001962"/>
    </source>
</evidence>
<evidence type="ECO:0000256" key="2">
    <source>
        <dbReference type="ARBA" id="ARBA00022714"/>
    </source>
</evidence>
<keyword evidence="2" id="KW-0001">2Fe-2S</keyword>
<dbReference type="GO" id="GO:0004497">
    <property type="term" value="F:monooxygenase activity"/>
    <property type="evidence" value="ECO:0007669"/>
    <property type="project" value="UniProtKB-ARBA"/>
</dbReference>
<dbReference type="GO" id="GO:0016042">
    <property type="term" value="P:lipid catabolic process"/>
    <property type="evidence" value="ECO:0007669"/>
    <property type="project" value="UniProtKB-KW"/>
</dbReference>
<reference evidence="12" key="2">
    <citation type="submission" date="2020-07" db="EMBL/GenBank/DDBJ databases">
        <authorList>
            <person name="Yu X."/>
        </authorList>
    </citation>
    <scope>NUCLEOTIDE SEQUENCE [LARGE SCALE GENOMIC DNA]</scope>
    <source>
        <strain evidence="12">24T</strain>
    </source>
</reference>
<evidence type="ECO:0000256" key="4">
    <source>
        <dbReference type="ARBA" id="ARBA00022963"/>
    </source>
</evidence>
<comment type="subunit">
    <text evidence="10">Homotrimer. The two-component system 3-ketosteroid-9-alpha-monooxygenase is composed of an oxygenase component KshA and a reductase component KshB.</text>
</comment>
<dbReference type="EMBL" id="CP059165">
    <property type="protein sequence ID" value="QLL08468.1"/>
    <property type="molecule type" value="Genomic_DNA"/>
</dbReference>
<feature type="domain" description="Rieske" evidence="11">
    <location>
        <begin position="16"/>
        <end position="119"/>
    </location>
</feature>
<dbReference type="AlphaFoldDB" id="A0A7D6DZU8"/>
<dbReference type="RefSeq" id="WP_180917054.1">
    <property type="nucleotide sequence ID" value="NZ_CP059165.1"/>
</dbReference>
<dbReference type="SUPFAM" id="SSF50022">
    <property type="entry name" value="ISP domain"/>
    <property type="match status" value="1"/>
</dbReference>
<dbReference type="GO" id="GO:0016705">
    <property type="term" value="F:oxidoreductase activity, acting on paired donors, with incorporation or reduction of molecular oxygen"/>
    <property type="evidence" value="ECO:0007669"/>
    <property type="project" value="UniProtKB-ARBA"/>
</dbReference>
<keyword evidence="8" id="KW-0443">Lipid metabolism</keyword>
<dbReference type="InterPro" id="IPR050584">
    <property type="entry name" value="Cholesterol_7-desaturase"/>
</dbReference>
<evidence type="ECO:0000256" key="6">
    <source>
        <dbReference type="ARBA" id="ARBA00023004"/>
    </source>
</evidence>
<dbReference type="SUPFAM" id="SSF55961">
    <property type="entry name" value="Bet v1-like"/>
    <property type="match status" value="1"/>
</dbReference>
<dbReference type="InterPro" id="IPR045605">
    <property type="entry name" value="KshA-like_C"/>
</dbReference>
<dbReference type="Proteomes" id="UP000510682">
    <property type="component" value="Chromosome"/>
</dbReference>
<evidence type="ECO:0000313" key="13">
    <source>
        <dbReference type="Proteomes" id="UP000510682"/>
    </source>
</evidence>
<gene>
    <name evidence="12" type="ORF">H0P51_05885</name>
</gene>
<organism evidence="12 13">
    <name type="scientific">Mycobacterium vicinigordonae</name>
    <dbReference type="NCBI Taxonomy" id="1719132"/>
    <lineage>
        <taxon>Bacteria</taxon>
        <taxon>Bacillati</taxon>
        <taxon>Actinomycetota</taxon>
        <taxon>Actinomycetes</taxon>
        <taxon>Mycobacteriales</taxon>
        <taxon>Mycobacteriaceae</taxon>
        <taxon>Mycobacterium</taxon>
    </lineage>
</organism>
<keyword evidence="4" id="KW-0442">Lipid degradation</keyword>
<evidence type="ECO:0000256" key="8">
    <source>
        <dbReference type="ARBA" id="ARBA00023221"/>
    </source>
</evidence>
<accession>A0A7D6DZU8</accession>
<evidence type="ECO:0000256" key="9">
    <source>
        <dbReference type="ARBA" id="ARBA00030944"/>
    </source>
</evidence>
<dbReference type="Gene3D" id="3.90.380.10">
    <property type="entry name" value="Naphthalene 1,2-dioxygenase Alpha Subunit, Chain A, domain 1"/>
    <property type="match status" value="1"/>
</dbReference>
<keyword evidence="5" id="KW-0560">Oxidoreductase</keyword>
<evidence type="ECO:0000256" key="3">
    <source>
        <dbReference type="ARBA" id="ARBA00022723"/>
    </source>
</evidence>
<protein>
    <recommendedName>
        <fullName evidence="9">Rieske-type oxygenase</fullName>
    </recommendedName>
</protein>